<evidence type="ECO:0008006" key="9">
    <source>
        <dbReference type="Google" id="ProtNLM"/>
    </source>
</evidence>
<dbReference type="EMBL" id="MHLO01000035">
    <property type="protein sequence ID" value="OGZ11333.1"/>
    <property type="molecule type" value="Genomic_DNA"/>
</dbReference>
<dbReference type="GO" id="GO:0005886">
    <property type="term" value="C:plasma membrane"/>
    <property type="evidence" value="ECO:0007669"/>
    <property type="project" value="UniProtKB-SubCell"/>
</dbReference>
<sequence>MSETPTQQRTLGERYAGVLSALERFTRIDLRQHAKSWTWLMSGQAVGTATALLLAIGYSHFLSKETYGTYKYVLSIVGILGVLAMPGMDSAAQRSIARGQDGVFWQTFRKRLLGGGAATLVAAAIGLYYFSQGHTLLAAIFFAVAPFLIFFEPLGHYTSLLMGKQLFKQLTFYSVLLQTSAAAIIFATVVLTDNLLLIVLSYLATFTLIRAMILLRVVHTFPPNNVASEGEVAYGTHMTVINLLGIGSSNLDAILLWHFLGPVPLAIYSFAQAAADQARKAFKLVTTAIAFPKFASQDKELLKKTLGRKILLAHLATIPLAFLFVLIIPPVYRLVFPAYTESIIYAQVMAALLALSPMRFYSTAIAAHAGTKTLYTLGVTQSVLQTVLYLLMIPLFGIWGVILATTIQQFLSNILAFRLFKKM</sequence>
<feature type="transmembrane region" description="Helical" evidence="6">
    <location>
        <begin position="136"/>
        <end position="158"/>
    </location>
</feature>
<feature type="transmembrane region" description="Helical" evidence="6">
    <location>
        <begin position="170"/>
        <end position="189"/>
    </location>
</feature>
<evidence type="ECO:0000256" key="4">
    <source>
        <dbReference type="ARBA" id="ARBA00022989"/>
    </source>
</evidence>
<comment type="caution">
    <text evidence="7">The sequence shown here is derived from an EMBL/GenBank/DDBJ whole genome shotgun (WGS) entry which is preliminary data.</text>
</comment>
<evidence type="ECO:0000256" key="5">
    <source>
        <dbReference type="ARBA" id="ARBA00023136"/>
    </source>
</evidence>
<dbReference type="InterPro" id="IPR050833">
    <property type="entry name" value="Poly_Biosynth_Transport"/>
</dbReference>
<name>A0A1G2DCU6_9BACT</name>
<dbReference type="Pfam" id="PF01943">
    <property type="entry name" value="Polysacc_synt"/>
    <property type="match status" value="1"/>
</dbReference>
<keyword evidence="2" id="KW-1003">Cell membrane</keyword>
<dbReference type="Proteomes" id="UP000178636">
    <property type="component" value="Unassembled WGS sequence"/>
</dbReference>
<feature type="transmembrane region" description="Helical" evidence="6">
    <location>
        <begin position="70"/>
        <end position="91"/>
    </location>
</feature>
<feature type="transmembrane region" description="Helical" evidence="6">
    <location>
        <begin position="344"/>
        <end position="362"/>
    </location>
</feature>
<feature type="transmembrane region" description="Helical" evidence="6">
    <location>
        <begin position="37"/>
        <end position="58"/>
    </location>
</feature>
<dbReference type="InterPro" id="IPR002797">
    <property type="entry name" value="Polysacc_synth"/>
</dbReference>
<keyword evidence="4 6" id="KW-1133">Transmembrane helix</keyword>
<dbReference type="PANTHER" id="PTHR30250:SF11">
    <property type="entry name" value="O-ANTIGEN TRANSPORTER-RELATED"/>
    <property type="match status" value="1"/>
</dbReference>
<organism evidence="7 8">
    <name type="scientific">Candidatus Lloydbacteria bacterium RIFCSPHIGHO2_02_FULL_54_17</name>
    <dbReference type="NCBI Taxonomy" id="1798664"/>
    <lineage>
        <taxon>Bacteria</taxon>
        <taxon>Candidatus Lloydiibacteriota</taxon>
    </lineage>
</organism>
<proteinExistence type="predicted"/>
<gene>
    <name evidence="7" type="ORF">A3C93_05335</name>
</gene>
<dbReference type="STRING" id="1798664.A3C93_05335"/>
<reference evidence="7 8" key="1">
    <citation type="journal article" date="2016" name="Nat. Commun.">
        <title>Thousands of microbial genomes shed light on interconnected biogeochemical processes in an aquifer system.</title>
        <authorList>
            <person name="Anantharaman K."/>
            <person name="Brown C.T."/>
            <person name="Hug L.A."/>
            <person name="Sharon I."/>
            <person name="Castelle C.J."/>
            <person name="Probst A.J."/>
            <person name="Thomas B.C."/>
            <person name="Singh A."/>
            <person name="Wilkins M.J."/>
            <person name="Karaoz U."/>
            <person name="Brodie E.L."/>
            <person name="Williams K.H."/>
            <person name="Hubbard S.S."/>
            <person name="Banfield J.F."/>
        </authorList>
    </citation>
    <scope>NUCLEOTIDE SEQUENCE [LARGE SCALE GENOMIC DNA]</scope>
</reference>
<evidence type="ECO:0000256" key="3">
    <source>
        <dbReference type="ARBA" id="ARBA00022692"/>
    </source>
</evidence>
<evidence type="ECO:0000256" key="1">
    <source>
        <dbReference type="ARBA" id="ARBA00004651"/>
    </source>
</evidence>
<dbReference type="AlphaFoldDB" id="A0A1G2DCU6"/>
<dbReference type="PANTHER" id="PTHR30250">
    <property type="entry name" value="PST FAMILY PREDICTED COLANIC ACID TRANSPORTER"/>
    <property type="match status" value="1"/>
</dbReference>
<accession>A0A1G2DCU6</accession>
<keyword evidence="3 6" id="KW-0812">Transmembrane</keyword>
<evidence type="ECO:0000313" key="7">
    <source>
        <dbReference type="EMBL" id="OGZ11333.1"/>
    </source>
</evidence>
<feature type="transmembrane region" description="Helical" evidence="6">
    <location>
        <begin position="310"/>
        <end position="332"/>
    </location>
</feature>
<feature type="transmembrane region" description="Helical" evidence="6">
    <location>
        <begin position="112"/>
        <end position="130"/>
    </location>
</feature>
<comment type="subcellular location">
    <subcellularLocation>
        <location evidence="1">Cell membrane</location>
        <topology evidence="1">Multi-pass membrane protein</topology>
    </subcellularLocation>
</comment>
<feature type="transmembrane region" description="Helical" evidence="6">
    <location>
        <begin position="195"/>
        <end position="215"/>
    </location>
</feature>
<evidence type="ECO:0000256" key="2">
    <source>
        <dbReference type="ARBA" id="ARBA00022475"/>
    </source>
</evidence>
<protein>
    <recommendedName>
        <fullName evidence="9">Polysaccharide biosynthesis protein C-terminal domain-containing protein</fullName>
    </recommendedName>
</protein>
<evidence type="ECO:0000256" key="6">
    <source>
        <dbReference type="SAM" id="Phobius"/>
    </source>
</evidence>
<evidence type="ECO:0000313" key="8">
    <source>
        <dbReference type="Proteomes" id="UP000178636"/>
    </source>
</evidence>
<keyword evidence="5 6" id="KW-0472">Membrane</keyword>